<keyword evidence="2" id="KW-0676">Redox-active center</keyword>
<sequence>MTAAASAPLPVGSQAPDFIAPATSGADITLSDFRGRKHVLLAFFPAAFTEVCTSEMCAFSDDFDVFVSADVEVLPISVDTTDVLTSFRDQHALKVDLLSDNTKAIASQYGVLWADGKIANRAYFLIDKTGIIRWAHAERHPGLRRENEEIFREIRSVTA</sequence>
<dbReference type="InterPro" id="IPR013766">
    <property type="entry name" value="Thioredoxin_domain"/>
</dbReference>
<dbReference type="GO" id="GO:0016491">
    <property type="term" value="F:oxidoreductase activity"/>
    <property type="evidence" value="ECO:0007669"/>
    <property type="project" value="UniProtKB-KW"/>
</dbReference>
<dbReference type="InterPro" id="IPR050455">
    <property type="entry name" value="Tpx_Peroxidase_subfamily"/>
</dbReference>
<dbReference type="GO" id="GO:0016209">
    <property type="term" value="F:antioxidant activity"/>
    <property type="evidence" value="ECO:0007669"/>
    <property type="project" value="InterPro"/>
</dbReference>
<dbReference type="AlphaFoldDB" id="A0A143BKU8"/>
<dbReference type="EMBL" id="CP011454">
    <property type="protein sequence ID" value="AMW05130.1"/>
    <property type="molecule type" value="Genomic_DNA"/>
</dbReference>
<dbReference type="SUPFAM" id="SSF52833">
    <property type="entry name" value="Thioredoxin-like"/>
    <property type="match status" value="1"/>
</dbReference>
<reference evidence="5 6" key="1">
    <citation type="journal article" date="2014" name="Proc. Natl. Acad. Sci. U.S.A.">
        <title>Functional type 2 photosynthetic reaction centers found in the rare bacterial phylum Gemmatimonadetes.</title>
        <authorList>
            <person name="Zeng Y."/>
            <person name="Feng F."/>
            <person name="Medova H."/>
            <person name="Dean J."/>
            <person name="Koblizek M."/>
        </authorList>
    </citation>
    <scope>NUCLEOTIDE SEQUENCE [LARGE SCALE GENOMIC DNA]</scope>
    <source>
        <strain evidence="5 6">AP64</strain>
    </source>
</reference>
<reference evidence="5 6" key="2">
    <citation type="journal article" date="2016" name="Environ. Microbiol. Rep.">
        <title>Metagenomic evidence for the presence of phototrophic Gemmatimonadetes bacteria in diverse environments.</title>
        <authorList>
            <person name="Zeng Y."/>
            <person name="Baumbach J."/>
            <person name="Barbosa E.G."/>
            <person name="Azevedo V."/>
            <person name="Zhang C."/>
            <person name="Koblizek M."/>
        </authorList>
    </citation>
    <scope>NUCLEOTIDE SEQUENCE [LARGE SCALE GENOMIC DNA]</scope>
    <source>
        <strain evidence="5 6">AP64</strain>
    </source>
</reference>
<dbReference type="InterPro" id="IPR000866">
    <property type="entry name" value="AhpC/TSA"/>
</dbReference>
<evidence type="ECO:0000313" key="5">
    <source>
        <dbReference type="EMBL" id="AMW05130.1"/>
    </source>
</evidence>
<dbReference type="PIRSF" id="PIRSF000239">
    <property type="entry name" value="AHPC"/>
    <property type="match status" value="1"/>
</dbReference>
<dbReference type="PANTHER" id="PTHR43110">
    <property type="entry name" value="THIOL PEROXIDASE"/>
    <property type="match status" value="1"/>
</dbReference>
<keyword evidence="1" id="KW-0560">Oxidoreductase</keyword>
<organism evidence="5 6">
    <name type="scientific">Gemmatimonas phototrophica</name>
    <dbReference type="NCBI Taxonomy" id="1379270"/>
    <lineage>
        <taxon>Bacteria</taxon>
        <taxon>Pseudomonadati</taxon>
        <taxon>Gemmatimonadota</taxon>
        <taxon>Gemmatimonadia</taxon>
        <taxon>Gemmatimonadales</taxon>
        <taxon>Gemmatimonadaceae</taxon>
        <taxon>Gemmatimonas</taxon>
    </lineage>
</organism>
<dbReference type="KEGG" id="gph:GEMMAAP_10480"/>
<dbReference type="PROSITE" id="PS51352">
    <property type="entry name" value="THIOREDOXIN_2"/>
    <property type="match status" value="1"/>
</dbReference>
<dbReference type="eggNOG" id="COG1225">
    <property type="taxonomic scope" value="Bacteria"/>
</dbReference>
<dbReference type="PANTHER" id="PTHR43110:SF1">
    <property type="entry name" value="THIOL PEROXIDASE"/>
    <property type="match status" value="1"/>
</dbReference>
<evidence type="ECO:0000256" key="3">
    <source>
        <dbReference type="PIRSR" id="PIRSR000239-1"/>
    </source>
</evidence>
<dbReference type="InterPro" id="IPR036249">
    <property type="entry name" value="Thioredoxin-like_sf"/>
</dbReference>
<evidence type="ECO:0000256" key="1">
    <source>
        <dbReference type="ARBA" id="ARBA00023002"/>
    </source>
</evidence>
<dbReference type="Proteomes" id="UP000076404">
    <property type="component" value="Chromosome"/>
</dbReference>
<dbReference type="Gene3D" id="3.40.30.10">
    <property type="entry name" value="Glutaredoxin"/>
    <property type="match status" value="1"/>
</dbReference>
<name>A0A143BKU8_9BACT</name>
<dbReference type="Pfam" id="PF00578">
    <property type="entry name" value="AhpC-TSA"/>
    <property type="match status" value="1"/>
</dbReference>
<evidence type="ECO:0000256" key="2">
    <source>
        <dbReference type="ARBA" id="ARBA00023284"/>
    </source>
</evidence>
<protein>
    <recommendedName>
        <fullName evidence="4">Thioredoxin domain-containing protein</fullName>
    </recommendedName>
</protein>
<feature type="domain" description="Thioredoxin" evidence="4">
    <location>
        <begin position="9"/>
        <end position="159"/>
    </location>
</feature>
<proteinExistence type="predicted"/>
<evidence type="ECO:0000313" key="6">
    <source>
        <dbReference type="Proteomes" id="UP000076404"/>
    </source>
</evidence>
<keyword evidence="6" id="KW-1185">Reference proteome</keyword>
<dbReference type="InterPro" id="IPR024706">
    <property type="entry name" value="Peroxiredoxin_AhpC-typ"/>
</dbReference>
<accession>A0A143BKU8</accession>
<gene>
    <name evidence="5" type="ORF">GEMMAAP_10480</name>
</gene>
<feature type="active site" description="Cysteine sulfenic acid (-SOH) intermediate; for peroxidase activity" evidence="3">
    <location>
        <position position="52"/>
    </location>
</feature>
<evidence type="ECO:0000259" key="4">
    <source>
        <dbReference type="PROSITE" id="PS51352"/>
    </source>
</evidence>